<organism evidence="7 8">
    <name type="scientific">Nitrospira defluvii</name>
    <dbReference type="NCBI Taxonomy" id="330214"/>
    <lineage>
        <taxon>Bacteria</taxon>
        <taxon>Pseudomonadati</taxon>
        <taxon>Nitrospirota</taxon>
        <taxon>Nitrospiria</taxon>
        <taxon>Nitrospirales</taxon>
        <taxon>Nitrospiraceae</taxon>
        <taxon>Nitrospira</taxon>
    </lineage>
</organism>
<keyword evidence="7" id="KW-0969">Cilium</keyword>
<evidence type="ECO:0000256" key="3">
    <source>
        <dbReference type="ARBA" id="ARBA00022490"/>
    </source>
</evidence>
<dbReference type="PIRSF" id="PIRSF039090">
    <property type="entry name" value="Flis"/>
    <property type="match status" value="1"/>
</dbReference>
<dbReference type="PANTHER" id="PTHR34773:SF1">
    <property type="entry name" value="FLAGELLAR SECRETION CHAPERONE FLIS"/>
    <property type="match status" value="1"/>
</dbReference>
<keyword evidence="7" id="KW-0282">Flagellum</keyword>
<sequence length="130" mass="14582">MIAAAANAYQQTQVLTANRVQLIVLLYDSAIHSMELAREAILTNNYKDKARFLDRSMAIVGELSSVLDFERGGEIAISLHRLYDYMVQQCIQANLRHNGKHLDGPIRCLTTLREGWQVVARQESVTHVGG</sequence>
<name>A0ABM8RX41_9BACT</name>
<comment type="similarity">
    <text evidence="2 6">Belongs to the FliS family.</text>
</comment>
<keyword evidence="8" id="KW-1185">Reference proteome</keyword>
<dbReference type="SUPFAM" id="SSF101116">
    <property type="entry name" value="Flagellar export chaperone FliS"/>
    <property type="match status" value="1"/>
</dbReference>
<dbReference type="RefSeq" id="WP_213043348.1">
    <property type="nucleotide sequence ID" value="NZ_CAJNBJ010000017.1"/>
</dbReference>
<evidence type="ECO:0000313" key="7">
    <source>
        <dbReference type="EMBL" id="CAE6776541.1"/>
    </source>
</evidence>
<evidence type="ECO:0000256" key="5">
    <source>
        <dbReference type="ARBA" id="ARBA00023186"/>
    </source>
</evidence>
<dbReference type="NCBIfam" id="TIGR00208">
    <property type="entry name" value="fliS"/>
    <property type="match status" value="1"/>
</dbReference>
<evidence type="ECO:0000256" key="2">
    <source>
        <dbReference type="ARBA" id="ARBA00008787"/>
    </source>
</evidence>
<dbReference type="InterPro" id="IPR036584">
    <property type="entry name" value="FliS_sf"/>
</dbReference>
<evidence type="ECO:0000256" key="4">
    <source>
        <dbReference type="ARBA" id="ARBA00022795"/>
    </source>
</evidence>
<protein>
    <recommendedName>
        <fullName evidence="6">Flagellar secretion chaperone FliS</fullName>
    </recommendedName>
</protein>
<comment type="caution">
    <text evidence="7">The sequence shown here is derived from an EMBL/GenBank/DDBJ whole genome shotgun (WGS) entry which is preliminary data.</text>
</comment>
<accession>A0ABM8RX41</accession>
<proteinExistence type="inferred from homology"/>
<dbReference type="PANTHER" id="PTHR34773">
    <property type="entry name" value="FLAGELLAR SECRETION CHAPERONE FLIS"/>
    <property type="match status" value="1"/>
</dbReference>
<dbReference type="Proteomes" id="UP000675880">
    <property type="component" value="Unassembled WGS sequence"/>
</dbReference>
<keyword evidence="4 6" id="KW-1005">Bacterial flagellum biogenesis</keyword>
<keyword evidence="3 6" id="KW-0963">Cytoplasm</keyword>
<keyword evidence="7" id="KW-0966">Cell projection</keyword>
<dbReference type="InterPro" id="IPR003713">
    <property type="entry name" value="FliS"/>
</dbReference>
<dbReference type="Gene3D" id="1.20.120.340">
    <property type="entry name" value="Flagellar protein FliS"/>
    <property type="match status" value="1"/>
</dbReference>
<evidence type="ECO:0000256" key="6">
    <source>
        <dbReference type="PIRNR" id="PIRNR039090"/>
    </source>
</evidence>
<comment type="subcellular location">
    <subcellularLocation>
        <location evidence="1 6">Cytoplasm</location>
        <location evidence="1 6">Cytosol</location>
    </subcellularLocation>
</comment>
<reference evidence="7 8" key="1">
    <citation type="submission" date="2021-02" db="EMBL/GenBank/DDBJ databases">
        <authorList>
            <person name="Han P."/>
        </authorList>
    </citation>
    <scope>NUCLEOTIDE SEQUENCE [LARGE SCALE GENOMIC DNA]</scope>
    <source>
        <strain evidence="7">Candidatus Nitrospira sp. ZN2</strain>
    </source>
</reference>
<dbReference type="CDD" id="cd16098">
    <property type="entry name" value="FliS"/>
    <property type="match status" value="1"/>
</dbReference>
<evidence type="ECO:0000256" key="1">
    <source>
        <dbReference type="ARBA" id="ARBA00004514"/>
    </source>
</evidence>
<dbReference type="EMBL" id="CAJNBJ010000017">
    <property type="protein sequence ID" value="CAE6776541.1"/>
    <property type="molecule type" value="Genomic_DNA"/>
</dbReference>
<evidence type="ECO:0000313" key="8">
    <source>
        <dbReference type="Proteomes" id="UP000675880"/>
    </source>
</evidence>
<gene>
    <name evidence="7" type="ORF">NSPZN2_40545</name>
</gene>
<keyword evidence="5" id="KW-0143">Chaperone</keyword>
<dbReference type="Pfam" id="PF02561">
    <property type="entry name" value="FliS"/>
    <property type="match status" value="1"/>
</dbReference>